<evidence type="ECO:0000313" key="6">
    <source>
        <dbReference type="Proteomes" id="UP000323594"/>
    </source>
</evidence>
<evidence type="ECO:0000313" key="5">
    <source>
        <dbReference type="Proteomes" id="UP000042527"/>
    </source>
</evidence>
<dbReference type="AlphaFoldDB" id="A0A0B7H1B9"/>
<gene>
    <name evidence="4" type="primary">rsmD</name>
    <name evidence="4" type="ORF">FUT82_09310</name>
    <name evidence="3" type="ORF">TPHV1_510062</name>
</gene>
<dbReference type="NCBIfam" id="TIGR00095">
    <property type="entry name" value="16S rRNA (guanine(966)-N(2))-methyltransferase RsmD"/>
    <property type="match status" value="1"/>
</dbReference>
<dbReference type="Gene3D" id="3.40.50.150">
    <property type="entry name" value="Vaccinia Virus protein VP39"/>
    <property type="match status" value="1"/>
</dbReference>
<dbReference type="Proteomes" id="UP000042527">
    <property type="component" value="Unassembled WGS sequence"/>
</dbReference>
<dbReference type="InterPro" id="IPR004398">
    <property type="entry name" value="RNA_MeTrfase_RsmD"/>
</dbReference>
<dbReference type="EC" id="2.1.1.-" evidence="3"/>
<protein>
    <submittedName>
        <fullName evidence="4">16S rRNA (Guanine(966)-N(2))-methyltransferase RsmD</fullName>
        <ecNumber evidence="4">2.1.1.171</ecNumber>
    </submittedName>
    <submittedName>
        <fullName evidence="3">RNA methyltransferase, RsmD family</fullName>
        <ecNumber evidence="3">2.1.1.-</ecNumber>
    </submittedName>
</protein>
<dbReference type="RefSeq" id="WP_002698512.1">
    <property type="nucleotide sequence ID" value="NZ_CDNC01000047.1"/>
</dbReference>
<dbReference type="InterPro" id="IPR029063">
    <property type="entry name" value="SAM-dependent_MTases_sf"/>
</dbReference>
<evidence type="ECO:0000313" key="3">
    <source>
        <dbReference type="EMBL" id="CEM62995.1"/>
    </source>
</evidence>
<dbReference type="EMBL" id="CDNC01000047">
    <property type="protein sequence ID" value="CEM62995.1"/>
    <property type="molecule type" value="Genomic_DNA"/>
</dbReference>
<dbReference type="PANTHER" id="PTHR43542">
    <property type="entry name" value="METHYLTRANSFERASE"/>
    <property type="match status" value="1"/>
</dbReference>
<dbReference type="InterPro" id="IPR002052">
    <property type="entry name" value="DNA_methylase_N6_adenine_CS"/>
</dbReference>
<dbReference type="GeneID" id="57753261"/>
<organism evidence="3 5">
    <name type="scientific">Treponema phagedenis</name>
    <dbReference type="NCBI Taxonomy" id="162"/>
    <lineage>
        <taxon>Bacteria</taxon>
        <taxon>Pseudomonadati</taxon>
        <taxon>Spirochaetota</taxon>
        <taxon>Spirochaetia</taxon>
        <taxon>Spirochaetales</taxon>
        <taxon>Treponemataceae</taxon>
        <taxon>Treponema</taxon>
    </lineage>
</organism>
<keyword evidence="1 3" id="KW-0489">Methyltransferase</keyword>
<sequence length="177" mass="20202">MRITGGTLKNRQIICPKGIIRPAMDRMRESLFAILGDLHGLSFLDLFSGSGICGLEAYSRGAYPVVLVEKDTAKFPVLLKNASMAEKRINCKNLSVELYLKRTQEQFDIIYIDPPFPYRFHQDLLYSIGESSVLCDKGLVLMHRPKEKELPDRIGSLQRVDQRIYGRSIVDFYQKSV</sequence>
<dbReference type="CDD" id="cd02440">
    <property type="entry name" value="AdoMet_MTases"/>
    <property type="match status" value="1"/>
</dbReference>
<evidence type="ECO:0000256" key="2">
    <source>
        <dbReference type="ARBA" id="ARBA00022679"/>
    </source>
</evidence>
<reference evidence="5" key="2">
    <citation type="submission" date="2015-01" db="EMBL/GenBank/DDBJ databases">
        <authorList>
            <person name="Manzoor Shahid"/>
            <person name="Zubair Saima"/>
        </authorList>
    </citation>
    <scope>NUCLEOTIDE SEQUENCE [LARGE SCALE GENOMIC DNA]</scope>
    <source>
        <strain evidence="5">V1</strain>
    </source>
</reference>
<reference evidence="3" key="1">
    <citation type="submission" date="2015-01" db="EMBL/GenBank/DDBJ databases">
        <authorList>
            <person name="Xiang T."/>
            <person name="Song Y."/>
            <person name="Huang L."/>
            <person name="Wang B."/>
            <person name="Wu P."/>
        </authorList>
    </citation>
    <scope>NUCLEOTIDE SEQUENCE [LARGE SCALE GENOMIC DNA]</scope>
    <source>
        <strain evidence="3">V1</strain>
    </source>
</reference>
<evidence type="ECO:0000313" key="4">
    <source>
        <dbReference type="EMBL" id="QEJ99623.1"/>
    </source>
</evidence>
<evidence type="ECO:0000256" key="1">
    <source>
        <dbReference type="ARBA" id="ARBA00022603"/>
    </source>
</evidence>
<keyword evidence="5" id="KW-1185">Reference proteome</keyword>
<dbReference type="EMBL" id="CP042817">
    <property type="protein sequence ID" value="QEJ99623.1"/>
    <property type="molecule type" value="Genomic_DNA"/>
</dbReference>
<accession>A0A0B7H1B9</accession>
<dbReference type="PROSITE" id="PS00092">
    <property type="entry name" value="N6_MTASE"/>
    <property type="match status" value="1"/>
</dbReference>
<name>A0A0B7H1B9_TREPH</name>
<dbReference type="GO" id="GO:0003676">
    <property type="term" value="F:nucleic acid binding"/>
    <property type="evidence" value="ECO:0007669"/>
    <property type="project" value="InterPro"/>
</dbReference>
<dbReference type="Pfam" id="PF03602">
    <property type="entry name" value="Cons_hypoth95"/>
    <property type="match status" value="1"/>
</dbReference>
<reference evidence="4 6" key="3">
    <citation type="submission" date="2019-08" db="EMBL/GenBank/DDBJ databases">
        <authorList>
            <person name="Kuhnert P."/>
        </authorList>
    </citation>
    <scope>NUCLEOTIDE SEQUENCE [LARGE SCALE GENOMIC DNA]</scope>
    <source>
        <strain evidence="4 6">B36.5</strain>
    </source>
</reference>
<proteinExistence type="predicted"/>
<dbReference type="Proteomes" id="UP000323594">
    <property type="component" value="Chromosome"/>
</dbReference>
<dbReference type="GO" id="GO:0052913">
    <property type="term" value="F:16S rRNA (guanine(966)-N(2))-methyltransferase activity"/>
    <property type="evidence" value="ECO:0007669"/>
    <property type="project" value="UniProtKB-EC"/>
</dbReference>
<dbReference type="SUPFAM" id="SSF53335">
    <property type="entry name" value="S-adenosyl-L-methionine-dependent methyltransferases"/>
    <property type="match status" value="1"/>
</dbReference>
<dbReference type="EC" id="2.1.1.171" evidence="4"/>
<keyword evidence="2 3" id="KW-0808">Transferase</keyword>
<dbReference type="PIRSF" id="PIRSF004553">
    <property type="entry name" value="CHP00095"/>
    <property type="match status" value="1"/>
</dbReference>
<dbReference type="OrthoDB" id="9803017at2"/>
<dbReference type="PANTHER" id="PTHR43542:SF1">
    <property type="entry name" value="METHYLTRANSFERASE"/>
    <property type="match status" value="1"/>
</dbReference>